<keyword evidence="2" id="KW-0812">Transmembrane</keyword>
<sequence>MSSLIFGIIGIVVFIIIIFILWQFLKGTSVKNAVPGGDKGKDKEAAGGEKEKDAAGGATTKT</sequence>
<dbReference type="EMBL" id="KB909189">
    <property type="protein sequence ID" value="EOB12981.1"/>
    <property type="molecule type" value="Genomic_DNA"/>
</dbReference>
<evidence type="ECO:0000256" key="1">
    <source>
        <dbReference type="SAM" id="MobiDB-lite"/>
    </source>
</evidence>
<organism evidence="3 4">
    <name type="scientific">Nosema bombycis (strain CQ1 / CVCC 102059)</name>
    <name type="common">Microsporidian parasite</name>
    <name type="synonym">Pebrine of silkworm</name>
    <dbReference type="NCBI Taxonomy" id="578461"/>
    <lineage>
        <taxon>Eukaryota</taxon>
        <taxon>Fungi</taxon>
        <taxon>Fungi incertae sedis</taxon>
        <taxon>Microsporidia</taxon>
        <taxon>Nosematidae</taxon>
        <taxon>Nosema</taxon>
    </lineage>
</organism>
<protein>
    <submittedName>
        <fullName evidence="3">Uncharacterized protein</fullName>
    </submittedName>
</protein>
<reference evidence="3 4" key="1">
    <citation type="journal article" date="2013" name="BMC Genomics">
        <title>Comparative genomics of parasitic silkworm microsporidia reveal an association between genome expansion and host adaptation.</title>
        <authorList>
            <person name="Pan G."/>
            <person name="Xu J."/>
            <person name="Li T."/>
            <person name="Xia Q."/>
            <person name="Liu S.L."/>
            <person name="Zhang G."/>
            <person name="Li S."/>
            <person name="Li C."/>
            <person name="Liu H."/>
            <person name="Yang L."/>
            <person name="Liu T."/>
            <person name="Zhang X."/>
            <person name="Wu Z."/>
            <person name="Fan W."/>
            <person name="Dang X."/>
            <person name="Xiang H."/>
            <person name="Tao M."/>
            <person name="Li Y."/>
            <person name="Hu J."/>
            <person name="Li Z."/>
            <person name="Lin L."/>
            <person name="Luo J."/>
            <person name="Geng L."/>
            <person name="Wang L."/>
            <person name="Long M."/>
            <person name="Wan Y."/>
            <person name="He N."/>
            <person name="Zhang Z."/>
            <person name="Lu C."/>
            <person name="Keeling P.J."/>
            <person name="Wang J."/>
            <person name="Xiang Z."/>
            <person name="Zhou Z."/>
        </authorList>
    </citation>
    <scope>NUCLEOTIDE SEQUENCE [LARGE SCALE GENOMIC DNA]</scope>
    <source>
        <strain evidence="4">CQ1 / CVCC 102059</strain>
    </source>
</reference>
<accession>R0KQI2</accession>
<gene>
    <name evidence="3" type="ORF">NBO_281g0002</name>
</gene>
<keyword evidence="2" id="KW-0472">Membrane</keyword>
<feature type="compositionally biased region" description="Basic and acidic residues" evidence="1">
    <location>
        <begin position="38"/>
        <end position="54"/>
    </location>
</feature>
<evidence type="ECO:0000256" key="2">
    <source>
        <dbReference type="SAM" id="Phobius"/>
    </source>
</evidence>
<evidence type="ECO:0000313" key="4">
    <source>
        <dbReference type="Proteomes" id="UP000016927"/>
    </source>
</evidence>
<feature type="transmembrane region" description="Helical" evidence="2">
    <location>
        <begin position="6"/>
        <end position="25"/>
    </location>
</feature>
<keyword evidence="4" id="KW-1185">Reference proteome</keyword>
<evidence type="ECO:0000313" key="3">
    <source>
        <dbReference type="EMBL" id="EOB12981.1"/>
    </source>
</evidence>
<feature type="region of interest" description="Disordered" evidence="1">
    <location>
        <begin position="30"/>
        <end position="62"/>
    </location>
</feature>
<name>R0KQI2_NOSB1</name>
<proteinExistence type="predicted"/>
<keyword evidence="2" id="KW-1133">Transmembrane helix</keyword>
<dbReference type="Proteomes" id="UP000016927">
    <property type="component" value="Unassembled WGS sequence"/>
</dbReference>
<dbReference type="HOGENOM" id="CLU_2904748_0_0_1"/>
<dbReference type="AlphaFoldDB" id="R0KQI2"/>
<dbReference type="VEuPathDB" id="MicrosporidiaDB:NBO_281g0002"/>